<dbReference type="SUPFAM" id="SSF57667">
    <property type="entry name" value="beta-beta-alpha zinc fingers"/>
    <property type="match status" value="1"/>
</dbReference>
<evidence type="ECO:0000313" key="11">
    <source>
        <dbReference type="Proteomes" id="UP000799770"/>
    </source>
</evidence>
<dbReference type="PANTHER" id="PTHR46179">
    <property type="entry name" value="ZINC FINGER PROTEIN"/>
    <property type="match status" value="1"/>
</dbReference>
<evidence type="ECO:0000256" key="2">
    <source>
        <dbReference type="ARBA" id="ARBA00022723"/>
    </source>
</evidence>
<feature type="domain" description="C2H2-type" evidence="9">
    <location>
        <begin position="268"/>
        <end position="297"/>
    </location>
</feature>
<evidence type="ECO:0000256" key="5">
    <source>
        <dbReference type="ARBA" id="ARBA00023015"/>
    </source>
</evidence>
<keyword evidence="11" id="KW-1185">Reference proteome</keyword>
<evidence type="ECO:0000256" key="6">
    <source>
        <dbReference type="ARBA" id="ARBA00023163"/>
    </source>
</evidence>
<evidence type="ECO:0000313" key="10">
    <source>
        <dbReference type="EMBL" id="KAF2113325.1"/>
    </source>
</evidence>
<feature type="domain" description="C2H2-type" evidence="9">
    <location>
        <begin position="300"/>
        <end position="327"/>
    </location>
</feature>
<dbReference type="GO" id="GO:0008270">
    <property type="term" value="F:zinc ion binding"/>
    <property type="evidence" value="ECO:0007669"/>
    <property type="project" value="UniProtKB-KW"/>
</dbReference>
<dbReference type="Proteomes" id="UP000799770">
    <property type="component" value="Unassembled WGS sequence"/>
</dbReference>
<dbReference type="InterPro" id="IPR036236">
    <property type="entry name" value="Znf_C2H2_sf"/>
</dbReference>
<evidence type="ECO:0000259" key="9">
    <source>
        <dbReference type="PROSITE" id="PS50157"/>
    </source>
</evidence>
<proteinExistence type="predicted"/>
<evidence type="ECO:0000256" key="4">
    <source>
        <dbReference type="ARBA" id="ARBA00022833"/>
    </source>
</evidence>
<accession>A0A6A5Z1L5</accession>
<dbReference type="PANTHER" id="PTHR46179:SF13">
    <property type="entry name" value="C2H2-TYPE DOMAIN-CONTAINING PROTEIN"/>
    <property type="match status" value="1"/>
</dbReference>
<reference evidence="10" key="1">
    <citation type="journal article" date="2020" name="Stud. Mycol.">
        <title>101 Dothideomycetes genomes: a test case for predicting lifestyles and emergence of pathogens.</title>
        <authorList>
            <person name="Haridas S."/>
            <person name="Albert R."/>
            <person name="Binder M."/>
            <person name="Bloem J."/>
            <person name="Labutti K."/>
            <person name="Salamov A."/>
            <person name="Andreopoulos B."/>
            <person name="Baker S."/>
            <person name="Barry K."/>
            <person name="Bills G."/>
            <person name="Bluhm B."/>
            <person name="Cannon C."/>
            <person name="Castanera R."/>
            <person name="Culley D."/>
            <person name="Daum C."/>
            <person name="Ezra D."/>
            <person name="Gonzalez J."/>
            <person name="Henrissat B."/>
            <person name="Kuo A."/>
            <person name="Liang C."/>
            <person name="Lipzen A."/>
            <person name="Lutzoni F."/>
            <person name="Magnuson J."/>
            <person name="Mondo S."/>
            <person name="Nolan M."/>
            <person name="Ohm R."/>
            <person name="Pangilinan J."/>
            <person name="Park H.-J."/>
            <person name="Ramirez L."/>
            <person name="Alfaro M."/>
            <person name="Sun H."/>
            <person name="Tritt A."/>
            <person name="Yoshinaga Y."/>
            <person name="Zwiers L.-H."/>
            <person name="Turgeon B."/>
            <person name="Goodwin S."/>
            <person name="Spatafora J."/>
            <person name="Crous P."/>
            <person name="Grigoriev I."/>
        </authorList>
    </citation>
    <scope>NUCLEOTIDE SEQUENCE</scope>
    <source>
        <strain evidence="10">CBS 627.86</strain>
    </source>
</reference>
<comment type="subcellular location">
    <subcellularLocation>
        <location evidence="1">Nucleus</location>
    </subcellularLocation>
</comment>
<gene>
    <name evidence="10" type="ORF">BDV96DRAFT_121466</name>
</gene>
<dbReference type="OrthoDB" id="8922241at2759"/>
<name>A0A6A5Z1L5_9PLEO</name>
<dbReference type="AlphaFoldDB" id="A0A6A5Z1L5"/>
<protein>
    <recommendedName>
        <fullName evidence="9">C2H2-type domain-containing protein</fullName>
    </recommendedName>
</protein>
<organism evidence="10 11">
    <name type="scientific">Lophiotrema nucula</name>
    <dbReference type="NCBI Taxonomy" id="690887"/>
    <lineage>
        <taxon>Eukaryota</taxon>
        <taxon>Fungi</taxon>
        <taxon>Dikarya</taxon>
        <taxon>Ascomycota</taxon>
        <taxon>Pezizomycotina</taxon>
        <taxon>Dothideomycetes</taxon>
        <taxon>Pleosporomycetidae</taxon>
        <taxon>Pleosporales</taxon>
        <taxon>Lophiotremataceae</taxon>
        <taxon>Lophiotrema</taxon>
    </lineage>
</organism>
<keyword evidence="7" id="KW-0539">Nucleus</keyword>
<dbReference type="GO" id="GO:0005634">
    <property type="term" value="C:nucleus"/>
    <property type="evidence" value="ECO:0007669"/>
    <property type="project" value="UniProtKB-SubCell"/>
</dbReference>
<keyword evidence="6" id="KW-0804">Transcription</keyword>
<keyword evidence="2" id="KW-0479">Metal-binding</keyword>
<dbReference type="PROSITE" id="PS00028">
    <property type="entry name" value="ZINC_FINGER_C2H2_1"/>
    <property type="match status" value="2"/>
</dbReference>
<sequence length="365" mass="40877">MALLSHSPRGCCPVTSVEAASASPGHCSALPALTHRPPSTSANILRHESRPFTCFTHSYSLRSYPSPLLSSRFAQLPVPFCSHPTNLRQPYTHQSMYPLLVAVVLLTLLLQPTEAASPVMDQTALFATPFNFESPPYPDPDGMLEAMCDICKLSYDVCMCAFSHPTRRPTFTIETFYDHPEWPHDDSFTVALPDISPEPLPYQTFETDRQPLIDQTLQQLEDTATKVRADTVQSHVLDTYTPGDRIIAQAAASRRLAQRRLPPSIGGFLCEHSRCGKRFNRACDLNRHAKTHKTSSDRPHKCSYCNQGFLYPKDRARHEKTHDGSPASSTTVYCRIDGCNNDGFSRRDNLLRHHRKQHPGIPIPA</sequence>
<dbReference type="InterPro" id="IPR013087">
    <property type="entry name" value="Znf_C2H2_type"/>
</dbReference>
<dbReference type="InterPro" id="IPR051061">
    <property type="entry name" value="Zinc_finger_trans_reg"/>
</dbReference>
<dbReference type="EMBL" id="ML977328">
    <property type="protein sequence ID" value="KAF2113325.1"/>
    <property type="molecule type" value="Genomic_DNA"/>
</dbReference>
<evidence type="ECO:0000256" key="7">
    <source>
        <dbReference type="ARBA" id="ARBA00023242"/>
    </source>
</evidence>
<keyword evidence="3 8" id="KW-0863">Zinc-finger</keyword>
<keyword evidence="5" id="KW-0805">Transcription regulation</keyword>
<keyword evidence="4" id="KW-0862">Zinc</keyword>
<dbReference type="Gene3D" id="3.30.160.60">
    <property type="entry name" value="Classic Zinc Finger"/>
    <property type="match status" value="2"/>
</dbReference>
<dbReference type="SMART" id="SM00355">
    <property type="entry name" value="ZnF_C2H2"/>
    <property type="match status" value="3"/>
</dbReference>
<dbReference type="PROSITE" id="PS50157">
    <property type="entry name" value="ZINC_FINGER_C2H2_2"/>
    <property type="match status" value="2"/>
</dbReference>
<evidence type="ECO:0000256" key="8">
    <source>
        <dbReference type="PROSITE-ProRule" id="PRU00042"/>
    </source>
</evidence>
<dbReference type="GO" id="GO:0006357">
    <property type="term" value="P:regulation of transcription by RNA polymerase II"/>
    <property type="evidence" value="ECO:0007669"/>
    <property type="project" value="TreeGrafter"/>
</dbReference>
<evidence type="ECO:0000256" key="3">
    <source>
        <dbReference type="ARBA" id="ARBA00022771"/>
    </source>
</evidence>
<evidence type="ECO:0000256" key="1">
    <source>
        <dbReference type="ARBA" id="ARBA00004123"/>
    </source>
</evidence>